<evidence type="ECO:0000259" key="1">
    <source>
        <dbReference type="Pfam" id="PF18925"/>
    </source>
</evidence>
<dbReference type="Proteomes" id="UP000532746">
    <property type="component" value="Unassembled WGS sequence"/>
</dbReference>
<dbReference type="EMBL" id="JACHGG010000002">
    <property type="protein sequence ID" value="MBB6058419.1"/>
    <property type="molecule type" value="Genomic_DNA"/>
</dbReference>
<reference evidence="2 3" key="1">
    <citation type="submission" date="2020-08" db="EMBL/GenBank/DDBJ databases">
        <title>Genomic Encyclopedia of Type Strains, Phase IV (KMG-IV): sequencing the most valuable type-strain genomes for metagenomic binning, comparative biology and taxonomic classification.</title>
        <authorList>
            <person name="Goeker M."/>
        </authorList>
    </citation>
    <scope>NUCLEOTIDE SEQUENCE [LARGE SCALE GENOMIC DNA]</scope>
    <source>
        <strain evidence="2 3">DSM 26718</strain>
    </source>
</reference>
<dbReference type="AlphaFoldDB" id="A0A7W9WA62"/>
<dbReference type="Pfam" id="PF18925">
    <property type="entry name" value="DUF5675"/>
    <property type="match status" value="1"/>
</dbReference>
<gene>
    <name evidence="2" type="ORF">HNQ93_001265</name>
</gene>
<dbReference type="RefSeq" id="WP_221297347.1">
    <property type="nucleotide sequence ID" value="NZ_JACHGG010000002.1"/>
</dbReference>
<accession>A0A7W9WA62</accession>
<evidence type="ECO:0000313" key="2">
    <source>
        <dbReference type="EMBL" id="MBB6058419.1"/>
    </source>
</evidence>
<comment type="caution">
    <text evidence="2">The sequence shown here is derived from an EMBL/GenBank/DDBJ whole genome shotgun (WGS) entry which is preliminary data.</text>
</comment>
<organism evidence="2 3">
    <name type="scientific">Hymenobacter luteus</name>
    <dbReference type="NCBI Taxonomy" id="1411122"/>
    <lineage>
        <taxon>Bacteria</taxon>
        <taxon>Pseudomonadati</taxon>
        <taxon>Bacteroidota</taxon>
        <taxon>Cytophagia</taxon>
        <taxon>Cytophagales</taxon>
        <taxon>Hymenobacteraceae</taxon>
        <taxon>Hymenobacter</taxon>
    </lineage>
</organism>
<evidence type="ECO:0000313" key="3">
    <source>
        <dbReference type="Proteomes" id="UP000532746"/>
    </source>
</evidence>
<name>A0A7W9WA62_9BACT</name>
<sequence>MPLLVVVRGFLGIRIHSGNTASDSDGCLLLGSTRSKDFVGESRKACDKFYKLLDDLLKAGNSCWITVTS</sequence>
<protein>
    <recommendedName>
        <fullName evidence="1">DUF5675 domain-containing protein</fullName>
    </recommendedName>
</protein>
<feature type="domain" description="DUF5675" evidence="1">
    <location>
        <begin position="1"/>
        <end position="54"/>
    </location>
</feature>
<keyword evidence="3" id="KW-1185">Reference proteome</keyword>
<dbReference type="InterPro" id="IPR043732">
    <property type="entry name" value="DUF5675"/>
</dbReference>
<proteinExistence type="predicted"/>